<name>A0A6C0GZE5_9ZZZZ</name>
<accession>A0A6C0GZE5</accession>
<reference evidence="1" key="1">
    <citation type="journal article" date="2020" name="Nature">
        <title>Giant virus diversity and host interactions through global metagenomics.</title>
        <authorList>
            <person name="Schulz F."/>
            <person name="Roux S."/>
            <person name="Paez-Espino D."/>
            <person name="Jungbluth S."/>
            <person name="Walsh D.A."/>
            <person name="Denef V.J."/>
            <person name="McMahon K.D."/>
            <person name="Konstantinidis K.T."/>
            <person name="Eloe-Fadrosh E.A."/>
            <person name="Kyrpides N.C."/>
            <person name="Woyke T."/>
        </authorList>
    </citation>
    <scope>NUCLEOTIDE SEQUENCE</scope>
    <source>
        <strain evidence="1">GVMAG-M-3300023179-4</strain>
    </source>
</reference>
<sequence length="165" mass="20107">MDLNKELRQKLRDKINEKKNERFQPKSSEIQKVNNQIEEEVKIMNKDKRVNAVMKNWFLEAMKVSPDMEVRYPVYILDNIETEKIKFYEFLIKFMKFVDSEMEEWKDPLLKGIAKLSSELEKREYMENLETEYNKKYKEFFTTPYIIYMSLMTGINIFDDLVKLK</sequence>
<protein>
    <submittedName>
        <fullName evidence="1">Uncharacterized protein</fullName>
    </submittedName>
</protein>
<dbReference type="EMBL" id="MN739831">
    <property type="protein sequence ID" value="QHT73681.1"/>
    <property type="molecule type" value="Genomic_DNA"/>
</dbReference>
<dbReference type="AlphaFoldDB" id="A0A6C0GZE5"/>
<evidence type="ECO:0000313" key="1">
    <source>
        <dbReference type="EMBL" id="QHT73681.1"/>
    </source>
</evidence>
<proteinExistence type="predicted"/>
<organism evidence="1">
    <name type="scientific">viral metagenome</name>
    <dbReference type="NCBI Taxonomy" id="1070528"/>
    <lineage>
        <taxon>unclassified sequences</taxon>
        <taxon>metagenomes</taxon>
        <taxon>organismal metagenomes</taxon>
    </lineage>
</organism>